<evidence type="ECO:0000313" key="2">
    <source>
        <dbReference type="Proteomes" id="UP000077623"/>
    </source>
</evidence>
<sequence>MNSLALKGSAVLLGGSGLVVGGYYGLKALDYQGPISRTVDNIRKILEDQKYTLLTSGNREIQTIIQKYQESIRTNNNLKLGDFTGNKVGEKTSENILLEQCGLILKNDYTDSNNLEKAKRWCVVPTTASALLTARQITVLSTDDGGTNKKEWTQKISEYNRDKGKPRISGLNLENPSPNTEDQKIKEIKTKCKEIGGKYNHEDKFEENLNLLKLWCTNN</sequence>
<keyword evidence="2" id="KW-1185">Reference proteome</keyword>
<comment type="caution">
    <text evidence="1">The sequence shown here is derived from an EMBL/GenBank/DDBJ whole genome shotgun (WGS) entry which is preliminary data.</text>
</comment>
<protein>
    <submittedName>
        <fullName evidence="1">Uncharacterized protein</fullName>
    </submittedName>
</protein>
<organism evidence="1 2">
    <name type="scientific">Candidatus Mycoplasma haematobovis</name>
    <dbReference type="NCBI Taxonomy" id="432608"/>
    <lineage>
        <taxon>Bacteria</taxon>
        <taxon>Bacillati</taxon>
        <taxon>Mycoplasmatota</taxon>
        <taxon>Mollicutes</taxon>
        <taxon>Mycoplasmataceae</taxon>
        <taxon>Mycoplasma</taxon>
    </lineage>
</organism>
<dbReference type="Proteomes" id="UP000077623">
    <property type="component" value="Unassembled WGS sequence"/>
</dbReference>
<evidence type="ECO:0000313" key="1">
    <source>
        <dbReference type="EMBL" id="OAL09976.1"/>
    </source>
</evidence>
<name>A0A1A9QDE0_9MOLU</name>
<proteinExistence type="predicted"/>
<reference evidence="2" key="1">
    <citation type="submission" date="2016-04" db="EMBL/GenBank/DDBJ databases">
        <authorList>
            <person name="Quiroz-Castaneda R.E."/>
            <person name="Martinez-Ocampo F."/>
        </authorList>
    </citation>
    <scope>NUCLEOTIDE SEQUENCE [LARGE SCALE GENOMIC DNA]</scope>
    <source>
        <strain evidence="2">INIFAP01</strain>
    </source>
</reference>
<dbReference type="AlphaFoldDB" id="A0A1A9QDE0"/>
<dbReference type="STRING" id="432608.A6V39_03625"/>
<dbReference type="RefSeq" id="WP_187150361.1">
    <property type="nucleotide sequence ID" value="NZ_LWUJ01000012.1"/>
</dbReference>
<gene>
    <name evidence="1" type="ORF">A6V39_03625</name>
</gene>
<accession>A0A1A9QDE0</accession>
<dbReference type="EMBL" id="LWUJ01000012">
    <property type="protein sequence ID" value="OAL09976.1"/>
    <property type="molecule type" value="Genomic_DNA"/>
</dbReference>